<feature type="compositionally biased region" description="Polar residues" evidence="1">
    <location>
        <begin position="167"/>
        <end position="190"/>
    </location>
</feature>
<organism evidence="3 4">
    <name type="scientific">Camellia sinensis var. sinensis</name>
    <name type="common">China tea</name>
    <dbReference type="NCBI Taxonomy" id="542762"/>
    <lineage>
        <taxon>Eukaryota</taxon>
        <taxon>Viridiplantae</taxon>
        <taxon>Streptophyta</taxon>
        <taxon>Embryophyta</taxon>
        <taxon>Tracheophyta</taxon>
        <taxon>Spermatophyta</taxon>
        <taxon>Magnoliopsida</taxon>
        <taxon>eudicotyledons</taxon>
        <taxon>Gunneridae</taxon>
        <taxon>Pentapetalae</taxon>
        <taxon>asterids</taxon>
        <taxon>Ericales</taxon>
        <taxon>Theaceae</taxon>
        <taxon>Camellia</taxon>
    </lineage>
</organism>
<evidence type="ECO:0000313" key="3">
    <source>
        <dbReference type="EMBL" id="THG03384.1"/>
    </source>
</evidence>
<gene>
    <name evidence="3" type="ORF">TEA_021930</name>
</gene>
<feature type="region of interest" description="Disordered" evidence="1">
    <location>
        <begin position="133"/>
        <end position="217"/>
    </location>
</feature>
<dbReference type="InterPro" id="IPR019324">
    <property type="entry name" value="MPP6"/>
</dbReference>
<sequence>MNRDLDAYRYKWSNESKNFQEHLEHFVSEQKSRFQVVSDGGHGGGHEVDDNSNGSRKIMVMFMQRAVQREEKSKKEEEVIPDGNFPSSGTLNKCKVIVEGDPHPGAIKGRMSFQSFNPSIDKLNEEARNLCQPEASTTCSGNQNGRTSDREDDANGELKRKQAEVVSETQYPNKSQKNVQVDQESSPNDSRSSHKQPKREKLDWSVLRPPKGQKKGD</sequence>
<reference evidence="3 4" key="1">
    <citation type="journal article" date="2018" name="Proc. Natl. Acad. Sci. U.S.A.">
        <title>Draft genome sequence of Camellia sinensis var. sinensis provides insights into the evolution of the tea genome and tea quality.</title>
        <authorList>
            <person name="Wei C."/>
            <person name="Yang H."/>
            <person name="Wang S."/>
            <person name="Zhao J."/>
            <person name="Liu C."/>
            <person name="Gao L."/>
            <person name="Xia E."/>
            <person name="Lu Y."/>
            <person name="Tai Y."/>
            <person name="She G."/>
            <person name="Sun J."/>
            <person name="Cao H."/>
            <person name="Tong W."/>
            <person name="Gao Q."/>
            <person name="Li Y."/>
            <person name="Deng W."/>
            <person name="Jiang X."/>
            <person name="Wang W."/>
            <person name="Chen Q."/>
            <person name="Zhang S."/>
            <person name="Li H."/>
            <person name="Wu J."/>
            <person name="Wang P."/>
            <person name="Li P."/>
            <person name="Shi C."/>
            <person name="Zheng F."/>
            <person name="Jian J."/>
            <person name="Huang B."/>
            <person name="Shan D."/>
            <person name="Shi M."/>
            <person name="Fang C."/>
            <person name="Yue Y."/>
            <person name="Li F."/>
            <person name="Li D."/>
            <person name="Wei S."/>
            <person name="Han B."/>
            <person name="Jiang C."/>
            <person name="Yin Y."/>
            <person name="Xia T."/>
            <person name="Zhang Z."/>
            <person name="Bennetzen J.L."/>
            <person name="Zhao S."/>
            <person name="Wan X."/>
        </authorList>
    </citation>
    <scope>NUCLEOTIDE SEQUENCE [LARGE SCALE GENOMIC DNA]</scope>
    <source>
        <strain evidence="4">cv. Shuchazao</strain>
        <tissue evidence="3">Leaf</tissue>
    </source>
</reference>
<dbReference type="InterPro" id="IPR056777">
    <property type="entry name" value="Ycf2_N"/>
</dbReference>
<feature type="domain" description="Ycf2 N-terminal" evidence="2">
    <location>
        <begin position="1"/>
        <end position="48"/>
    </location>
</feature>
<dbReference type="Pfam" id="PF05695">
    <property type="entry name" value="Ycf2"/>
    <property type="match status" value="1"/>
</dbReference>
<comment type="caution">
    <text evidence="3">The sequence shown here is derived from an EMBL/GenBank/DDBJ whole genome shotgun (WGS) entry which is preliminary data.</text>
</comment>
<dbReference type="Proteomes" id="UP000306102">
    <property type="component" value="Unassembled WGS sequence"/>
</dbReference>
<accession>A0A4S4DLH8</accession>
<name>A0A4S4DLH8_CAMSN</name>
<protein>
    <recommendedName>
        <fullName evidence="2">Ycf2 N-terminal domain-containing protein</fullName>
    </recommendedName>
</protein>
<keyword evidence="4" id="KW-1185">Reference proteome</keyword>
<evidence type="ECO:0000256" key="1">
    <source>
        <dbReference type="SAM" id="MobiDB-lite"/>
    </source>
</evidence>
<feature type="compositionally biased region" description="Polar residues" evidence="1">
    <location>
        <begin position="134"/>
        <end position="146"/>
    </location>
</feature>
<evidence type="ECO:0000259" key="2">
    <source>
        <dbReference type="Pfam" id="PF05695"/>
    </source>
</evidence>
<dbReference type="GO" id="GO:0000460">
    <property type="term" value="P:maturation of 5.8S rRNA"/>
    <property type="evidence" value="ECO:0007669"/>
    <property type="project" value="TreeGrafter"/>
</dbReference>
<dbReference type="PANTHER" id="PTHR13582">
    <property type="entry name" value="M-PHASE PHOSPHOPROTEIN 6"/>
    <property type="match status" value="1"/>
</dbReference>
<dbReference type="AlphaFoldDB" id="A0A4S4DLH8"/>
<dbReference type="PANTHER" id="PTHR13582:SF0">
    <property type="entry name" value="M-PHASE PHOSPHOPROTEIN 6"/>
    <property type="match status" value="1"/>
</dbReference>
<dbReference type="EMBL" id="SDRB02010981">
    <property type="protein sequence ID" value="THG03384.1"/>
    <property type="molecule type" value="Genomic_DNA"/>
</dbReference>
<proteinExistence type="predicted"/>
<evidence type="ECO:0000313" key="4">
    <source>
        <dbReference type="Proteomes" id="UP000306102"/>
    </source>
</evidence>